<protein>
    <recommendedName>
        <fullName evidence="11">Bifunctional protein HldE</fullName>
    </recommendedName>
    <domain>
        <recommendedName>
            <fullName evidence="11">D-beta-D-heptose 7-phosphate kinase</fullName>
            <ecNumber evidence="11">2.7.1.167</ecNumber>
        </recommendedName>
        <alternativeName>
            <fullName evidence="11">D-beta-D-heptose 7-phosphotransferase</fullName>
        </alternativeName>
        <alternativeName>
            <fullName evidence="11">D-glycero-beta-D-manno-heptose-7-phosphate kinase</fullName>
        </alternativeName>
    </domain>
    <domain>
        <recommendedName>
            <fullName evidence="11">D-beta-D-heptose 1-phosphate adenylyltransferase</fullName>
            <ecNumber evidence="11">2.7.7.70</ecNumber>
        </recommendedName>
        <alternativeName>
            <fullName evidence="11">D-glycero-beta-D-manno-heptose 1-phosphate adenylyltransferase</fullName>
        </alternativeName>
    </domain>
</protein>
<dbReference type="Pfam" id="PF00294">
    <property type="entry name" value="PfkB"/>
    <property type="match status" value="1"/>
</dbReference>
<dbReference type="Pfam" id="PF01467">
    <property type="entry name" value="CTP_transf_like"/>
    <property type="match status" value="1"/>
</dbReference>
<dbReference type="InterPro" id="IPR029056">
    <property type="entry name" value="Ribokinase-like"/>
</dbReference>
<comment type="caution">
    <text evidence="14">The sequence shown here is derived from an EMBL/GenBank/DDBJ whole genome shotgun (WGS) entry which is preliminary data.</text>
</comment>
<feature type="region of interest" description="Ribokinase" evidence="11">
    <location>
        <begin position="1"/>
        <end position="353"/>
    </location>
</feature>
<dbReference type="PANTHER" id="PTHR46969">
    <property type="entry name" value="BIFUNCTIONAL PROTEIN HLDE"/>
    <property type="match status" value="1"/>
</dbReference>
<organism evidence="14 15">
    <name type="scientific">Blastopirellula marina</name>
    <dbReference type="NCBI Taxonomy" id="124"/>
    <lineage>
        <taxon>Bacteria</taxon>
        <taxon>Pseudomonadati</taxon>
        <taxon>Planctomycetota</taxon>
        <taxon>Planctomycetia</taxon>
        <taxon>Pirellulales</taxon>
        <taxon>Pirellulaceae</taxon>
        <taxon>Blastopirellula</taxon>
    </lineage>
</organism>
<evidence type="ECO:0000256" key="7">
    <source>
        <dbReference type="ARBA" id="ARBA00022840"/>
    </source>
</evidence>
<name>A0A2S8FVH9_9BACT</name>
<comment type="subunit">
    <text evidence="11">Homodimer.</text>
</comment>
<evidence type="ECO:0000313" key="14">
    <source>
        <dbReference type="EMBL" id="PQO36163.1"/>
    </source>
</evidence>
<gene>
    <name evidence="14" type="primary">rfaE2</name>
    <name evidence="11" type="synonym">hldE</name>
    <name evidence="14" type="ORF">C5Y83_09615</name>
</gene>
<dbReference type="EC" id="2.7.7.70" evidence="11"/>
<evidence type="ECO:0000256" key="3">
    <source>
        <dbReference type="ARBA" id="ARBA00022679"/>
    </source>
</evidence>
<evidence type="ECO:0000256" key="11">
    <source>
        <dbReference type="HAMAP-Rule" id="MF_01603"/>
    </source>
</evidence>
<keyword evidence="8 11" id="KW-0511">Multifunctional enzyme</keyword>
<dbReference type="Gene3D" id="3.40.50.620">
    <property type="entry name" value="HUPs"/>
    <property type="match status" value="1"/>
</dbReference>
<accession>A0A2S8FVH9</accession>
<dbReference type="EMBL" id="PUHY01000006">
    <property type="protein sequence ID" value="PQO36163.1"/>
    <property type="molecule type" value="Genomic_DNA"/>
</dbReference>
<dbReference type="InterPro" id="IPR011611">
    <property type="entry name" value="PfkB_dom"/>
</dbReference>
<dbReference type="UniPathway" id="UPA00356">
    <property type="reaction ID" value="UER00437"/>
</dbReference>
<proteinExistence type="inferred from homology"/>
<evidence type="ECO:0000256" key="4">
    <source>
        <dbReference type="ARBA" id="ARBA00022695"/>
    </source>
</evidence>
<feature type="active site" evidence="11">
    <location>
        <position position="300"/>
    </location>
</feature>
<dbReference type="NCBIfam" id="TIGR00125">
    <property type="entry name" value="cyt_tran_rel"/>
    <property type="match status" value="1"/>
</dbReference>
<feature type="domain" description="Carbohydrate kinase PfkB" evidence="12">
    <location>
        <begin position="36"/>
        <end position="337"/>
    </location>
</feature>
<evidence type="ECO:0000256" key="9">
    <source>
        <dbReference type="ARBA" id="ARBA00023277"/>
    </source>
</evidence>
<sequence length="519" mass="56340">MDGSCLVLFRFPPRQGRRAVSLPPLLQAFKSMRPAKALVLGDMILDRYTYGNAQRISQESPVIVLHADDQELRLGGAANVCNMLKGLDCYVVAAGVHGRDESGSQMVELAQKSGIDTSLIACDASRPTTLKERFVGRAGSRHPSQILRVDHENTALIADWLVEKIYTGIENQIEDFDVILISDYAKGVCTPKFLQQVIELANQHNIPTLVDPMRGHDYERYRGATLLKANRIETEMATGVPLNCVADASTAGSQLCAQLDLQDVIVTLDRDGMALVHRDGTSTHFPTQARSVYDITGAGDMVLAMLGACLGSGLNKQDSVRLANVAAGLEVEKSGVAVIPLAEIEAELRTDLLPGQKKIVTHAQIASLAEEHRRRGEKLVFTNGCFDLLHFGHVTNLTEASKMGDVLVVGLNSDESVSKLKGPTRPIISETERSAMLAALSCVDYVVVFGEETPYELIKAVRPDVLVKGGHYIPEEIPGFDVLQEYGGEVRLVDIVGGFSTTDIIQKVAANETIRRTAA</sequence>
<keyword evidence="9 11" id="KW-0119">Carbohydrate metabolism</keyword>
<evidence type="ECO:0000256" key="8">
    <source>
        <dbReference type="ARBA" id="ARBA00023268"/>
    </source>
</evidence>
<comment type="function">
    <text evidence="2 11">Catalyzes the ADP transfer from ATP to D-glycero-beta-D-manno-heptose 1-phosphate, yielding ADP-D-glycero-beta-D-manno-heptose.</text>
</comment>
<dbReference type="InterPro" id="IPR023030">
    <property type="entry name" value="Bifunc_HldE"/>
</dbReference>
<evidence type="ECO:0000256" key="1">
    <source>
        <dbReference type="ARBA" id="ARBA00002319"/>
    </source>
</evidence>
<keyword evidence="6 11" id="KW-0418">Kinase</keyword>
<dbReference type="InterPro" id="IPR011913">
    <property type="entry name" value="RfaE_dom_I"/>
</dbReference>
<dbReference type="EC" id="2.7.1.167" evidence="11"/>
<dbReference type="InterPro" id="IPR014729">
    <property type="entry name" value="Rossmann-like_a/b/a_fold"/>
</dbReference>
<dbReference type="Proteomes" id="UP000238322">
    <property type="component" value="Unassembled WGS sequence"/>
</dbReference>
<dbReference type="NCBIfam" id="TIGR02199">
    <property type="entry name" value="rfaE_dom_II"/>
    <property type="match status" value="1"/>
</dbReference>
<dbReference type="GO" id="GO:0097171">
    <property type="term" value="P:ADP-L-glycero-beta-D-manno-heptose biosynthetic process"/>
    <property type="evidence" value="ECO:0007669"/>
    <property type="project" value="UniProtKB-UniPathway"/>
</dbReference>
<dbReference type="SUPFAM" id="SSF52374">
    <property type="entry name" value="Nucleotidylyl transferase"/>
    <property type="match status" value="1"/>
</dbReference>
<dbReference type="GO" id="GO:0016773">
    <property type="term" value="F:phosphotransferase activity, alcohol group as acceptor"/>
    <property type="evidence" value="ECO:0007669"/>
    <property type="project" value="InterPro"/>
</dbReference>
<comment type="pathway">
    <text evidence="11">Nucleotide-sugar biosynthesis; ADP-L-glycero-beta-D-manno-heptose biosynthesis; ADP-L-glycero-beta-D-manno-heptose from D-glycero-beta-D-manno-heptose 7-phosphate: step 1/4.</text>
</comment>
<evidence type="ECO:0000256" key="6">
    <source>
        <dbReference type="ARBA" id="ARBA00022777"/>
    </source>
</evidence>
<keyword evidence="4 11" id="KW-0548">Nucleotidyltransferase</keyword>
<keyword evidence="7 11" id="KW-0067">ATP-binding</keyword>
<dbReference type="OrthoDB" id="9802794at2"/>
<comment type="similarity">
    <text evidence="11">In the N-terminal section; belongs to the carbohydrate kinase PfkB family.</text>
</comment>
<dbReference type="PANTHER" id="PTHR46969:SF1">
    <property type="entry name" value="BIFUNCTIONAL PROTEIN HLDE"/>
    <property type="match status" value="1"/>
</dbReference>
<evidence type="ECO:0000259" key="12">
    <source>
        <dbReference type="Pfam" id="PF00294"/>
    </source>
</evidence>
<dbReference type="GO" id="GO:0033785">
    <property type="term" value="F:heptose 7-phosphate kinase activity"/>
    <property type="evidence" value="ECO:0007669"/>
    <property type="project" value="UniProtKB-UniRule"/>
</dbReference>
<dbReference type="HAMAP" id="MF_01603">
    <property type="entry name" value="HldE"/>
    <property type="match status" value="1"/>
</dbReference>
<dbReference type="GO" id="GO:0005524">
    <property type="term" value="F:ATP binding"/>
    <property type="evidence" value="ECO:0007669"/>
    <property type="project" value="UniProtKB-UniRule"/>
</dbReference>
<evidence type="ECO:0000256" key="10">
    <source>
        <dbReference type="ARBA" id="ARBA00047428"/>
    </source>
</evidence>
<feature type="region of interest" description="Cytidylyltransferase" evidence="11">
    <location>
        <begin position="381"/>
        <end position="519"/>
    </location>
</feature>
<dbReference type="GO" id="GO:0005829">
    <property type="term" value="C:cytosol"/>
    <property type="evidence" value="ECO:0007669"/>
    <property type="project" value="TreeGrafter"/>
</dbReference>
<comment type="function">
    <text evidence="1 11">Catalyzes the phosphorylation of D-glycero-D-manno-heptose 7-phosphate at the C-1 position to selectively form D-glycero-beta-D-manno-heptose-1,7-bisphosphate.</text>
</comment>
<dbReference type="AlphaFoldDB" id="A0A2S8FVH9"/>
<feature type="domain" description="Cytidyltransferase-like" evidence="13">
    <location>
        <begin position="381"/>
        <end position="473"/>
    </location>
</feature>
<evidence type="ECO:0000259" key="13">
    <source>
        <dbReference type="Pfam" id="PF01467"/>
    </source>
</evidence>
<comment type="catalytic activity">
    <reaction evidence="10 11">
        <text>D-glycero-beta-D-manno-heptose 1-phosphate + ATP + H(+) = ADP-D-glycero-beta-D-manno-heptose + diphosphate</text>
        <dbReference type="Rhea" id="RHEA:27465"/>
        <dbReference type="ChEBI" id="CHEBI:15378"/>
        <dbReference type="ChEBI" id="CHEBI:30616"/>
        <dbReference type="ChEBI" id="CHEBI:33019"/>
        <dbReference type="ChEBI" id="CHEBI:59967"/>
        <dbReference type="ChEBI" id="CHEBI:61593"/>
        <dbReference type="EC" id="2.7.7.70"/>
    </reaction>
</comment>
<dbReference type="InterPro" id="IPR004821">
    <property type="entry name" value="Cyt_trans-like"/>
</dbReference>
<dbReference type="Gene3D" id="3.40.1190.20">
    <property type="match status" value="1"/>
</dbReference>
<keyword evidence="5 11" id="KW-0547">Nucleotide-binding</keyword>
<comment type="pathway">
    <text evidence="11">Nucleotide-sugar biosynthesis; ADP-L-glycero-beta-D-manno-heptose biosynthesis; ADP-L-glycero-beta-D-manno-heptose from D-glycero-beta-D-manno-heptose 7-phosphate: step 3/4.</text>
</comment>
<evidence type="ECO:0000313" key="15">
    <source>
        <dbReference type="Proteomes" id="UP000238322"/>
    </source>
</evidence>
<keyword evidence="3 11" id="KW-0808">Transferase</keyword>
<dbReference type="InterPro" id="IPR011914">
    <property type="entry name" value="RfaE_dom_II"/>
</dbReference>
<evidence type="ECO:0000256" key="5">
    <source>
        <dbReference type="ARBA" id="ARBA00022741"/>
    </source>
</evidence>
<reference evidence="14 15" key="1">
    <citation type="submission" date="2018-02" db="EMBL/GenBank/DDBJ databases">
        <title>Comparative genomes isolates from brazilian mangrove.</title>
        <authorList>
            <person name="Araujo J.E."/>
            <person name="Taketani R.G."/>
            <person name="Silva M.C.P."/>
            <person name="Loureco M.V."/>
            <person name="Andreote F.D."/>
        </authorList>
    </citation>
    <scope>NUCLEOTIDE SEQUENCE [LARGE SCALE GENOMIC DNA]</scope>
    <source>
        <strain evidence="14 15">Hex-1 MGV</strain>
    </source>
</reference>
<comment type="similarity">
    <text evidence="11">In the C-terminal section; belongs to the cytidylyltransferase family.</text>
</comment>
<dbReference type="SUPFAM" id="SSF53613">
    <property type="entry name" value="Ribokinase-like"/>
    <property type="match status" value="1"/>
</dbReference>
<dbReference type="CDD" id="cd01172">
    <property type="entry name" value="RfaE_like"/>
    <property type="match status" value="1"/>
</dbReference>
<evidence type="ECO:0000256" key="2">
    <source>
        <dbReference type="ARBA" id="ARBA00003753"/>
    </source>
</evidence>
<feature type="binding site" evidence="11">
    <location>
        <begin position="230"/>
        <end position="233"/>
    </location>
    <ligand>
        <name>ATP</name>
        <dbReference type="ChEBI" id="CHEBI:30616"/>
    </ligand>
</feature>
<dbReference type="GO" id="GO:0033786">
    <property type="term" value="F:heptose-1-phosphate adenylyltransferase activity"/>
    <property type="evidence" value="ECO:0007669"/>
    <property type="project" value="UniProtKB-UniRule"/>
</dbReference>
<comment type="catalytic activity">
    <reaction evidence="11">
        <text>D-glycero-beta-D-manno-heptose 7-phosphate + ATP = D-glycero-beta-D-manno-heptose 1,7-bisphosphate + ADP + H(+)</text>
        <dbReference type="Rhea" id="RHEA:27473"/>
        <dbReference type="ChEBI" id="CHEBI:15378"/>
        <dbReference type="ChEBI" id="CHEBI:30616"/>
        <dbReference type="ChEBI" id="CHEBI:60204"/>
        <dbReference type="ChEBI" id="CHEBI:60208"/>
        <dbReference type="ChEBI" id="CHEBI:456216"/>
        <dbReference type="EC" id="2.7.1.167"/>
    </reaction>
</comment>